<dbReference type="Pfam" id="PF03797">
    <property type="entry name" value="Autotransporter"/>
    <property type="match status" value="1"/>
</dbReference>
<dbReference type="PROSITE" id="PS51208">
    <property type="entry name" value="AUTOTRANSPORTER"/>
    <property type="match status" value="1"/>
</dbReference>
<sequence length="829" mass="87916">MEISANLKSFSKTYLAISISTLLVSPTAFAITHSDTDTHLLSGAVITLDSSDSENRLDGSGELRPTEPSNNVIHITGTPDTATNIYGATCLDNQRCELNNNVIIMDAGSVDNLIGASADVPLSASAEAFTDATAPVINDKTISADVTGSVNMYGGTVSNNIYGAYVVDTSRISAETYASADATMNVVGTIKGQGTVNIYGGTVTGNLYGASVITEGSVYAYVYSGSTAAASATATITADAIGTVNMSQGQVTGSIYGASVDVDANATATVTDTATGVATSTTNITANANGTVNLTGGTVTGSIYGASAQVAAFTGSYTDATVVVNVSAHSTVNIEGDVKLQSDDGSYHAELWGGYLSAFNDDMSTLYYNVFTDNTLNMSSSPLTVTKLGNFEYYQFAINDYNKSVINDSSSALITVTDELSNRNTYQPSDTSPTTNVSYTKLTGISGTTNINVGDTINLITVNGGVVTQGDDTTSLNDFFDLTNSDNKVKVGLVREADISYSIKDDSVVATIDKITEIIKEKVDDNIKPLAEGRLATLMNVTRGADALSHLSLKHVDAGTFTPIAAIDGGINQYDSGSSIDSNDYRIMVGSRYQILDNLYAGIAIEYGRSHYDTYNDFASGSVHGRGHTYNYGASLFSKYSQFNAENEFYIDGAFRFGQAKTAFLSHDIITGAGSAASYDSKVGYIGVNLGSGYIYQLNNRYSFDSSLRYFYSRLSSDSVVIDGDNIHFQTLTSSRVQLKEQFNYQSSARLIFTLAGIYEYEFNSKANANVAGMAINAPSVKGSTGIFELGIKAKPIENETNFGLNIILRGYSGKRDGVNAFVMMKYDF</sequence>
<name>A0ABP9MY42_9GAMM</name>
<dbReference type="InterPro" id="IPR036709">
    <property type="entry name" value="Autotransporte_beta_dom_sf"/>
</dbReference>
<protein>
    <recommendedName>
        <fullName evidence="2">Autotransporter domain-containing protein</fullName>
    </recommendedName>
</protein>
<keyword evidence="1" id="KW-0732">Signal</keyword>
<feature type="signal peptide" evidence="1">
    <location>
        <begin position="1"/>
        <end position="30"/>
    </location>
</feature>
<evidence type="ECO:0000313" key="4">
    <source>
        <dbReference type="Proteomes" id="UP001500171"/>
    </source>
</evidence>
<dbReference type="RefSeq" id="WP_345487815.1">
    <property type="nucleotide sequence ID" value="NZ_BAABHY010000001.1"/>
</dbReference>
<keyword evidence="4" id="KW-1185">Reference proteome</keyword>
<dbReference type="Proteomes" id="UP001500171">
    <property type="component" value="Unassembled WGS sequence"/>
</dbReference>
<proteinExistence type="predicted"/>
<gene>
    <name evidence="3" type="ORF">GCM10023211_02030</name>
</gene>
<comment type="caution">
    <text evidence="3">The sequence shown here is derived from an EMBL/GenBank/DDBJ whole genome shotgun (WGS) entry which is preliminary data.</text>
</comment>
<accession>A0ABP9MY42</accession>
<reference evidence="4" key="1">
    <citation type="journal article" date="2019" name="Int. J. Syst. Evol. Microbiol.">
        <title>The Global Catalogue of Microorganisms (GCM) 10K type strain sequencing project: providing services to taxonomists for standard genome sequencing and annotation.</title>
        <authorList>
            <consortium name="The Broad Institute Genomics Platform"/>
            <consortium name="The Broad Institute Genome Sequencing Center for Infectious Disease"/>
            <person name="Wu L."/>
            <person name="Ma J."/>
        </authorList>
    </citation>
    <scope>NUCLEOTIDE SEQUENCE [LARGE SCALE GENOMIC DNA]</scope>
    <source>
        <strain evidence="4">JCM 18050</strain>
    </source>
</reference>
<feature type="chain" id="PRO_5046023040" description="Autotransporter domain-containing protein" evidence="1">
    <location>
        <begin position="31"/>
        <end position="829"/>
    </location>
</feature>
<dbReference type="InterPro" id="IPR005546">
    <property type="entry name" value="Autotransporte_beta"/>
</dbReference>
<organism evidence="3 4">
    <name type="scientific">Orbus sasakiae</name>
    <dbReference type="NCBI Taxonomy" id="1078475"/>
    <lineage>
        <taxon>Bacteria</taxon>
        <taxon>Pseudomonadati</taxon>
        <taxon>Pseudomonadota</taxon>
        <taxon>Gammaproteobacteria</taxon>
        <taxon>Orbales</taxon>
        <taxon>Orbaceae</taxon>
        <taxon>Orbus</taxon>
    </lineage>
</organism>
<dbReference type="SMART" id="SM00869">
    <property type="entry name" value="Autotransporter"/>
    <property type="match status" value="1"/>
</dbReference>
<dbReference type="SUPFAM" id="SSF103515">
    <property type="entry name" value="Autotransporter"/>
    <property type="match status" value="1"/>
</dbReference>
<evidence type="ECO:0000259" key="2">
    <source>
        <dbReference type="PROSITE" id="PS51208"/>
    </source>
</evidence>
<dbReference type="EMBL" id="BAABHY010000001">
    <property type="protein sequence ID" value="GAA5104419.1"/>
    <property type="molecule type" value="Genomic_DNA"/>
</dbReference>
<dbReference type="Gene3D" id="2.40.128.130">
    <property type="entry name" value="Autotransporter beta-domain"/>
    <property type="match status" value="1"/>
</dbReference>
<evidence type="ECO:0000313" key="3">
    <source>
        <dbReference type="EMBL" id="GAA5104419.1"/>
    </source>
</evidence>
<evidence type="ECO:0000256" key="1">
    <source>
        <dbReference type="SAM" id="SignalP"/>
    </source>
</evidence>
<feature type="domain" description="Autotransporter" evidence="2">
    <location>
        <begin position="553"/>
        <end position="829"/>
    </location>
</feature>